<feature type="chain" id="PRO_5042556105" description="DUF8021 domain-containing protein" evidence="1">
    <location>
        <begin position="29"/>
        <end position="336"/>
    </location>
</feature>
<evidence type="ECO:0000313" key="4">
    <source>
        <dbReference type="Proteomes" id="UP001218362"/>
    </source>
</evidence>
<dbReference type="Pfam" id="PF26061">
    <property type="entry name" value="DUF8021"/>
    <property type="match status" value="1"/>
</dbReference>
<accession>A0AAJ5X4K6</accession>
<keyword evidence="1" id="KW-0732">Signal</keyword>
<protein>
    <recommendedName>
        <fullName evidence="2">DUF8021 domain-containing protein</fullName>
    </recommendedName>
</protein>
<feature type="signal peptide" evidence="1">
    <location>
        <begin position="1"/>
        <end position="28"/>
    </location>
</feature>
<reference evidence="3" key="1">
    <citation type="submission" date="2023-03" db="EMBL/GenBank/DDBJ databases">
        <title>Andean soil-derived lignocellulolytic bacterial consortium as a source of novel taxa and putative plastic-active enzymes.</title>
        <authorList>
            <person name="Diaz-Garcia L."/>
            <person name="Chuvochina M."/>
            <person name="Feuerriegel G."/>
            <person name="Bunk B."/>
            <person name="Sproer C."/>
            <person name="Streit W.R."/>
            <person name="Rodriguez L.M."/>
            <person name="Overmann J."/>
            <person name="Jimenez D.J."/>
        </authorList>
    </citation>
    <scope>NUCLEOTIDE SEQUENCE</scope>
    <source>
        <strain evidence="3">MAG 26</strain>
    </source>
</reference>
<dbReference type="KEGG" id="acob:P0Y56_12915"/>
<organism evidence="3 4">
    <name type="scientific">Candidatus Andeanibacterium colombiense</name>
    <dbReference type="NCBI Taxonomy" id="3121345"/>
    <lineage>
        <taxon>Bacteria</taxon>
        <taxon>Pseudomonadati</taxon>
        <taxon>Pseudomonadota</taxon>
        <taxon>Alphaproteobacteria</taxon>
        <taxon>Sphingomonadales</taxon>
        <taxon>Sphingomonadaceae</taxon>
        <taxon>Candidatus Andeanibacterium</taxon>
    </lineage>
</organism>
<evidence type="ECO:0000313" key="3">
    <source>
        <dbReference type="EMBL" id="WEK45920.1"/>
    </source>
</evidence>
<dbReference type="PROSITE" id="PS51257">
    <property type="entry name" value="PROKAR_LIPOPROTEIN"/>
    <property type="match status" value="1"/>
</dbReference>
<gene>
    <name evidence="3" type="ORF">P0Y56_12915</name>
</gene>
<sequence>MEIRTKSLAGIGLSLALAACNQAGSTGAATEAKPVCDRDCLIELTDNYVASFAKHGTTGVPLSDEVKIVEDLKPIKAGEGLWTDVTSGPTQFQIHVPDPVRETAGWIGMVERDGKPTIVAIRLKLDAKGSIAEAEHLYALIDTATPMGKSQIANLQAVRPGLLAEVPEANRKSEADLLKIGASYYDALDDNDGTKMPFAADCERHENGMVTAGPKAGPGPNGPQPHPIAHDCAGQLSSKVMTYIGKIDNRRVFAADPVTGLVMGLSHFHHPMDFPPYEVTALDGTKIEYTHDKQMKFDPFDLPAAHIFKIGADGKVHEIEAMGFQAPLNSPTGWGK</sequence>
<feature type="domain" description="DUF8021" evidence="2">
    <location>
        <begin position="171"/>
        <end position="322"/>
    </location>
</feature>
<dbReference type="AlphaFoldDB" id="A0AAJ5X4K6"/>
<evidence type="ECO:0000256" key="1">
    <source>
        <dbReference type="SAM" id="SignalP"/>
    </source>
</evidence>
<name>A0AAJ5X4K6_9SPHN</name>
<proteinExistence type="predicted"/>
<dbReference type="Proteomes" id="UP001218362">
    <property type="component" value="Chromosome"/>
</dbReference>
<dbReference type="EMBL" id="CP119316">
    <property type="protein sequence ID" value="WEK45920.1"/>
    <property type="molecule type" value="Genomic_DNA"/>
</dbReference>
<dbReference type="InterPro" id="IPR058334">
    <property type="entry name" value="DUF8021"/>
</dbReference>
<evidence type="ECO:0000259" key="2">
    <source>
        <dbReference type="Pfam" id="PF26061"/>
    </source>
</evidence>